<name>A0A382X9X4_9ZZZZ</name>
<proteinExistence type="predicted"/>
<organism evidence="1">
    <name type="scientific">marine metagenome</name>
    <dbReference type="NCBI Taxonomy" id="408172"/>
    <lineage>
        <taxon>unclassified sequences</taxon>
        <taxon>metagenomes</taxon>
        <taxon>ecological metagenomes</taxon>
    </lineage>
</organism>
<feature type="non-terminal residue" evidence="1">
    <location>
        <position position="1"/>
    </location>
</feature>
<dbReference type="AlphaFoldDB" id="A0A382X9X4"/>
<dbReference type="SUPFAM" id="SSF51726">
    <property type="entry name" value="UROD/MetE-like"/>
    <property type="match status" value="1"/>
</dbReference>
<sequence>QVGLPAPQEPILGHFEPDTWAMMGPIYEKALLGELQQILDFVPHNELAIQWEFVYQLAILEDAYETIMTDPWVEIPTQLAALADVIPEPVQVGYHFCYGDSGHRHFKQPADMGIMVRVANGIVNNVKRHITWMHMPVPRDRSDDAYFAPLTNLLLLPGTQFFLGLIHNTDGLSGAQARVAAALKSYSSFGIATECGLSRRPVETIPGLLHIHAQLANPQ</sequence>
<dbReference type="EMBL" id="UINC01165785">
    <property type="protein sequence ID" value="SVD67375.1"/>
    <property type="molecule type" value="Genomic_DNA"/>
</dbReference>
<reference evidence="1" key="1">
    <citation type="submission" date="2018-05" db="EMBL/GenBank/DDBJ databases">
        <authorList>
            <person name="Lanie J.A."/>
            <person name="Ng W.-L."/>
            <person name="Kazmierczak K.M."/>
            <person name="Andrzejewski T.M."/>
            <person name="Davidsen T.M."/>
            <person name="Wayne K.J."/>
            <person name="Tettelin H."/>
            <person name="Glass J.I."/>
            <person name="Rusch D."/>
            <person name="Podicherti R."/>
            <person name="Tsui H.-C.T."/>
            <person name="Winkler M.E."/>
        </authorList>
    </citation>
    <scope>NUCLEOTIDE SEQUENCE</scope>
</reference>
<accession>A0A382X9X4</accession>
<dbReference type="Gene3D" id="3.20.20.210">
    <property type="match status" value="1"/>
</dbReference>
<gene>
    <name evidence="1" type="ORF">METZ01_LOCUS420229</name>
</gene>
<dbReference type="InterPro" id="IPR038071">
    <property type="entry name" value="UROD/MetE-like_sf"/>
</dbReference>
<evidence type="ECO:0000313" key="1">
    <source>
        <dbReference type="EMBL" id="SVD67375.1"/>
    </source>
</evidence>
<protein>
    <submittedName>
        <fullName evidence="1">Uncharacterized protein</fullName>
    </submittedName>
</protein>